<reference evidence="2" key="2">
    <citation type="submission" date="2015-01" db="EMBL/GenBank/DDBJ databases">
        <title>Complete genome sequence of Methylobacterium aquaticum strain 22A.</title>
        <authorList>
            <person name="Tani A."/>
            <person name="Ogura Y."/>
            <person name="Hayashi T."/>
        </authorList>
    </citation>
    <scope>NUCLEOTIDE SEQUENCE [LARGE SCALE GENOMIC DNA]</scope>
    <source>
        <strain evidence="2">MA-22A</strain>
    </source>
</reference>
<protein>
    <submittedName>
        <fullName evidence="1">Uncharacterized protein</fullName>
    </submittedName>
</protein>
<evidence type="ECO:0000313" key="1">
    <source>
        <dbReference type="EMBL" id="BAR47252.1"/>
    </source>
</evidence>
<dbReference type="EMBL" id="AP014704">
    <property type="protein sequence ID" value="BAR47252.1"/>
    <property type="molecule type" value="Genomic_DNA"/>
</dbReference>
<dbReference type="Proteomes" id="UP000061432">
    <property type="component" value="Chromosome"/>
</dbReference>
<proteinExistence type="predicted"/>
<dbReference type="KEGG" id="maqu:Maq22A_c28730"/>
<dbReference type="AlphaFoldDB" id="A0A1Y0ZCC1"/>
<name>A0A1Y0ZCC1_9HYPH</name>
<organism evidence="1 2">
    <name type="scientific">Methylobacterium aquaticum</name>
    <dbReference type="NCBI Taxonomy" id="270351"/>
    <lineage>
        <taxon>Bacteria</taxon>
        <taxon>Pseudomonadati</taxon>
        <taxon>Pseudomonadota</taxon>
        <taxon>Alphaproteobacteria</taxon>
        <taxon>Hyphomicrobiales</taxon>
        <taxon>Methylobacteriaceae</taxon>
        <taxon>Methylobacterium</taxon>
    </lineage>
</organism>
<reference evidence="1 2" key="1">
    <citation type="journal article" date="2015" name="Genome Announc.">
        <title>Complete Genome Sequence of Methylobacterium aquaticum Strain 22A, Isolated from Racomitrium japonicum Moss.</title>
        <authorList>
            <person name="Tani A."/>
            <person name="Ogura Y."/>
            <person name="Hayashi T."/>
            <person name="Kimbara K."/>
        </authorList>
    </citation>
    <scope>NUCLEOTIDE SEQUENCE [LARGE SCALE GENOMIC DNA]</scope>
    <source>
        <strain evidence="1 2">MA-22A</strain>
    </source>
</reference>
<gene>
    <name evidence="1" type="ORF">Maq22A_c28730</name>
</gene>
<evidence type="ECO:0000313" key="2">
    <source>
        <dbReference type="Proteomes" id="UP000061432"/>
    </source>
</evidence>
<sequence>MLPPATAQRLTSPHVRRRPRGFQLPLWPFEVTFGSLSRRLRHLTHHWEHSPAAAENSTRIAKRRRLMQAYHRHKYAHSKTDSFSGPDIAYNLKISQSDLLVSSIDF</sequence>
<accession>A0A1Y0ZCC1</accession>
<dbReference type="STRING" id="270351.Maq22A_c28730"/>